<feature type="compositionally biased region" description="Polar residues" evidence="1">
    <location>
        <begin position="184"/>
        <end position="197"/>
    </location>
</feature>
<evidence type="ECO:0000313" key="4">
    <source>
        <dbReference type="Proteomes" id="UP001276659"/>
    </source>
</evidence>
<accession>A0AAD9Z0C5</accession>
<protein>
    <recommendedName>
        <fullName evidence="2">UDENN FLCN/SMCR8-type domain-containing protein</fullName>
    </recommendedName>
</protein>
<dbReference type="InterPro" id="IPR021713">
    <property type="entry name" value="Folliculin"/>
</dbReference>
<dbReference type="AlphaFoldDB" id="A0AAD9Z0C5"/>
<dbReference type="InterPro" id="IPR037521">
    <property type="entry name" value="FLCN/SMCR8_DENN"/>
</dbReference>
<dbReference type="PROSITE" id="PS51834">
    <property type="entry name" value="DENN_FLCN_SMCR8"/>
    <property type="match status" value="1"/>
</dbReference>
<feature type="compositionally biased region" description="Polar residues" evidence="1">
    <location>
        <begin position="78"/>
        <end position="88"/>
    </location>
</feature>
<organism evidence="3 4">
    <name type="scientific">Lepraria neglecta</name>
    <dbReference type="NCBI Taxonomy" id="209136"/>
    <lineage>
        <taxon>Eukaryota</taxon>
        <taxon>Fungi</taxon>
        <taxon>Dikarya</taxon>
        <taxon>Ascomycota</taxon>
        <taxon>Pezizomycotina</taxon>
        <taxon>Lecanoromycetes</taxon>
        <taxon>OSLEUM clade</taxon>
        <taxon>Lecanoromycetidae</taxon>
        <taxon>Lecanorales</taxon>
        <taxon>Lecanorineae</taxon>
        <taxon>Stereocaulaceae</taxon>
        <taxon>Lepraria</taxon>
    </lineage>
</organism>
<comment type="caution">
    <text evidence="3">The sequence shown here is derived from an EMBL/GenBank/DDBJ whole genome shotgun (WGS) entry which is preliminary data.</text>
</comment>
<reference evidence="3" key="1">
    <citation type="submission" date="2022-11" db="EMBL/GenBank/DDBJ databases">
        <title>Chromosomal genome sequence assembly and mating type (MAT) locus characterization of the leprose asexual lichenized fungus Lepraria neglecta (Nyl.) Erichsen.</title>
        <authorList>
            <person name="Allen J.L."/>
            <person name="Pfeffer B."/>
        </authorList>
    </citation>
    <scope>NUCLEOTIDE SEQUENCE</scope>
    <source>
        <strain evidence="3">Allen 5258</strain>
    </source>
</reference>
<evidence type="ECO:0000313" key="3">
    <source>
        <dbReference type="EMBL" id="KAK3168168.1"/>
    </source>
</evidence>
<dbReference type="GO" id="GO:0005096">
    <property type="term" value="F:GTPase activator activity"/>
    <property type="evidence" value="ECO:0007669"/>
    <property type="project" value="InterPro"/>
</dbReference>
<dbReference type="Pfam" id="PF11704">
    <property type="entry name" value="Folliculin"/>
    <property type="match status" value="1"/>
</dbReference>
<sequence length="390" mass="42148">MNFVLSLAHFCEIHGPTSILCTQIQPISCLSCYPDSLSSSVGDLEASQPKPAQSWHAQDPVDASDRGAFDFEEGPDTAPTSLGTSPELRSTDASHPEAQTSNTLKPLGNAINRFQTLGNGMSCESCAMTLPEDTSKKLPAGAPGSPKADGTGMNGSPILRSRESLQIYGSQQSDSETEDEEPTILQSSPESFASDTSSNYHKHTLTYMSTSSPLDPNTYSIVRRAIIRTLSCEQLPRGLTAGELSFGDPVNGYTIAYKFRLSDPHARGGYRKYALLALASNERRACQATAFIWARFQQIAASLVARTEQALQQGKSIGISNDENSKSNILPISSFLTGRMTDPDGFPRSGGARPNARGLPDIIGDEKFFAELHLDFISLLRDLRWRFGGG</sequence>
<proteinExistence type="predicted"/>
<evidence type="ECO:0000259" key="2">
    <source>
        <dbReference type="PROSITE" id="PS51834"/>
    </source>
</evidence>
<dbReference type="GO" id="GO:0005829">
    <property type="term" value="C:cytosol"/>
    <property type="evidence" value="ECO:0007669"/>
    <property type="project" value="TreeGrafter"/>
</dbReference>
<feature type="region of interest" description="Disordered" evidence="1">
    <location>
        <begin position="41"/>
        <end position="107"/>
    </location>
</feature>
<feature type="domain" description="UDENN FLCN/SMCR8-type" evidence="2">
    <location>
        <begin position="191"/>
        <end position="390"/>
    </location>
</feature>
<dbReference type="GO" id="GO:1904263">
    <property type="term" value="P:positive regulation of TORC1 signaling"/>
    <property type="evidence" value="ECO:0007669"/>
    <property type="project" value="TreeGrafter"/>
</dbReference>
<dbReference type="EMBL" id="JASNWA010000010">
    <property type="protein sequence ID" value="KAK3168168.1"/>
    <property type="molecule type" value="Genomic_DNA"/>
</dbReference>
<evidence type="ECO:0000256" key="1">
    <source>
        <dbReference type="SAM" id="MobiDB-lite"/>
    </source>
</evidence>
<dbReference type="PANTHER" id="PTHR31441:SF2">
    <property type="entry name" value="FOLLICULIN"/>
    <property type="match status" value="1"/>
</dbReference>
<dbReference type="Proteomes" id="UP001276659">
    <property type="component" value="Unassembled WGS sequence"/>
</dbReference>
<gene>
    <name evidence="3" type="ORF">OEA41_004614</name>
</gene>
<dbReference type="PANTHER" id="PTHR31441">
    <property type="entry name" value="FOLLICULIN FAMILY MEMBER"/>
    <property type="match status" value="1"/>
</dbReference>
<feature type="region of interest" description="Disordered" evidence="1">
    <location>
        <begin position="133"/>
        <end position="197"/>
    </location>
</feature>
<name>A0AAD9Z0C5_9LECA</name>
<dbReference type="InterPro" id="IPR037520">
    <property type="entry name" value="Folliculin/SMCR8_longin"/>
</dbReference>
<keyword evidence="4" id="KW-1185">Reference proteome</keyword>